<feature type="compositionally biased region" description="Polar residues" evidence="1">
    <location>
        <begin position="1"/>
        <end position="16"/>
    </location>
</feature>
<feature type="transmembrane region" description="Helical" evidence="2">
    <location>
        <begin position="92"/>
        <end position="110"/>
    </location>
</feature>
<evidence type="ECO:0000313" key="3">
    <source>
        <dbReference type="EMBL" id="MDR7162106.1"/>
    </source>
</evidence>
<accession>A0AAW8N406</accession>
<keyword evidence="2" id="KW-1133">Transmembrane helix</keyword>
<feature type="transmembrane region" description="Helical" evidence="2">
    <location>
        <begin position="252"/>
        <end position="277"/>
    </location>
</feature>
<protein>
    <submittedName>
        <fullName evidence="3">Uncharacterized protein</fullName>
    </submittedName>
</protein>
<feature type="transmembrane region" description="Helical" evidence="2">
    <location>
        <begin position="68"/>
        <end position="85"/>
    </location>
</feature>
<gene>
    <name evidence="3" type="ORF">J2X12_000107</name>
</gene>
<feature type="transmembrane region" description="Helical" evidence="2">
    <location>
        <begin position="339"/>
        <end position="371"/>
    </location>
</feature>
<feature type="transmembrane region" description="Helical" evidence="2">
    <location>
        <begin position="497"/>
        <end position="517"/>
    </location>
</feature>
<feature type="transmembrane region" description="Helical" evidence="2">
    <location>
        <begin position="313"/>
        <end position="330"/>
    </location>
</feature>
<proteinExistence type="predicted"/>
<dbReference type="RefSeq" id="WP_310111044.1">
    <property type="nucleotide sequence ID" value="NZ_JAVDTN010000005.1"/>
</dbReference>
<feature type="region of interest" description="Disordered" evidence="1">
    <location>
        <begin position="1"/>
        <end position="36"/>
    </location>
</feature>
<feature type="transmembrane region" description="Helical" evidence="2">
    <location>
        <begin position="462"/>
        <end position="485"/>
    </location>
</feature>
<keyword evidence="2" id="KW-0472">Membrane</keyword>
<evidence type="ECO:0000256" key="1">
    <source>
        <dbReference type="SAM" id="MobiDB-lite"/>
    </source>
</evidence>
<comment type="caution">
    <text evidence="3">The sequence shown here is derived from an EMBL/GenBank/DDBJ whole genome shotgun (WGS) entry which is preliminary data.</text>
</comment>
<dbReference type="GeneID" id="97422188"/>
<dbReference type="AlphaFoldDB" id="A0AAW8N406"/>
<keyword evidence="2" id="KW-0812">Transmembrane</keyword>
<feature type="transmembrane region" description="Helical" evidence="2">
    <location>
        <begin position="284"/>
        <end position="301"/>
    </location>
</feature>
<evidence type="ECO:0000313" key="4">
    <source>
        <dbReference type="Proteomes" id="UP001262032"/>
    </source>
</evidence>
<feature type="transmembrane region" description="Helical" evidence="2">
    <location>
        <begin position="383"/>
        <end position="403"/>
    </location>
</feature>
<organism evidence="3 4">
    <name type="scientific">Pseudarthrobacter oxydans</name>
    <name type="common">Arthrobacter oxydans</name>
    <dbReference type="NCBI Taxonomy" id="1671"/>
    <lineage>
        <taxon>Bacteria</taxon>
        <taxon>Bacillati</taxon>
        <taxon>Actinomycetota</taxon>
        <taxon>Actinomycetes</taxon>
        <taxon>Micrococcales</taxon>
        <taxon>Micrococcaceae</taxon>
        <taxon>Pseudarthrobacter</taxon>
    </lineage>
</organism>
<dbReference type="Proteomes" id="UP001262032">
    <property type="component" value="Unassembled WGS sequence"/>
</dbReference>
<feature type="transmembrane region" description="Helical" evidence="2">
    <location>
        <begin position="415"/>
        <end position="442"/>
    </location>
</feature>
<evidence type="ECO:0000256" key="2">
    <source>
        <dbReference type="SAM" id="Phobius"/>
    </source>
</evidence>
<feature type="transmembrane region" description="Helical" evidence="2">
    <location>
        <begin position="116"/>
        <end position="136"/>
    </location>
</feature>
<feature type="transmembrane region" description="Helical" evidence="2">
    <location>
        <begin position="43"/>
        <end position="62"/>
    </location>
</feature>
<dbReference type="EMBL" id="JAVDWN010000001">
    <property type="protein sequence ID" value="MDR7162106.1"/>
    <property type="molecule type" value="Genomic_DNA"/>
</dbReference>
<reference evidence="3" key="1">
    <citation type="submission" date="2023-07" db="EMBL/GenBank/DDBJ databases">
        <title>Sorghum-associated microbial communities from plants grown in Nebraska, USA.</title>
        <authorList>
            <person name="Schachtman D."/>
        </authorList>
    </citation>
    <scope>NUCLEOTIDE SEQUENCE</scope>
    <source>
        <strain evidence="3">BE261</strain>
    </source>
</reference>
<name>A0AAW8N406_PSEOX</name>
<sequence length="679" mass="73209">MTSSGNRAGTVSQDSLGSRGARYTLPTRQHGHDRREPNPAYRVVRAAIGGLTLLGLVLMGRVGMGQSGFLVLAGSGILLLAVPTSRFLSRRILIGLTLVFGVTPVLWWLPLPIPSMGRATFLVALLAAGLGAWVAYGEDWRLRLRSLLPEIRAIDFLPVVTATLSAGSLINFLKTRTSVDALTLLTMNWDNASHFDMYYMLRTHGRIIGALGASPDGSVWQFHNYPQGFHSTVALLAEFVRGPLTSDLHGELVAYTILSAVVSTLAATLVVAALCSVPMFRRRFGIAAPVVIFVSAGWIYGPGAAATMHGFQNFYVAVALVAAFLVLMILQTKVISQPILLLASASAAAGVAHNWILLGSLLFGACVVILLPRDRRRWVASRSSYVLATGTVFFGFCALLLAVTQLSSVSADDVLYAVGGVPIPDFGVVAALLLATFGVSLLVRSSGSSRLSNFAVYQPHRVASGAWTLVAGLIVLAVMAAAQISKSGALSYYSIKLILALELIALVVLALTVVAYLHSFPQRDVWHPWLKWTSVLALGLAATQCFGLTFDTRAVGLTPSAQSALEFERQRVTLDSPVPRHVESLFRAVESNWASPGAYLTTYGKDFDAILAFQWYDALTGTYTEKSSAKLMPHLLPLWSGVEGLPTVVEALRREDPEVRIIVDPENQELLRRLLSLSR</sequence>